<dbReference type="EMBL" id="MN234176">
    <property type="protein sequence ID" value="QFG09439.1"/>
    <property type="molecule type" value="Genomic_DNA"/>
</dbReference>
<dbReference type="Proteomes" id="UP000326803">
    <property type="component" value="Segment"/>
</dbReference>
<keyword evidence="7" id="KW-0805">Transcription regulation</keyword>
<dbReference type="GO" id="GO:0051539">
    <property type="term" value="F:4 iron, 4 sulfur cluster binding"/>
    <property type="evidence" value="ECO:0007669"/>
    <property type="project" value="UniProtKB-KW"/>
</dbReference>
<evidence type="ECO:0000256" key="9">
    <source>
        <dbReference type="ARBA" id="ARBA00023157"/>
    </source>
</evidence>
<gene>
    <name evidence="12" type="primary">57</name>
    <name evidence="12" type="ORF">PBI_YUNA_57</name>
</gene>
<evidence type="ECO:0000256" key="7">
    <source>
        <dbReference type="ARBA" id="ARBA00023015"/>
    </source>
</evidence>
<evidence type="ECO:0000256" key="8">
    <source>
        <dbReference type="ARBA" id="ARBA00023125"/>
    </source>
</evidence>
<sequence length="92" mass="10247">MNALTLPEDWENDALCAQSDPEAFFPEKGQSAEPARRICRGCPVLDDCLDRALGYDGEVFGVWGGLTQRDRRDIRRGLAERPARREAVEVAA</sequence>
<keyword evidence="6" id="KW-0411">Iron-sulfur</keyword>
<evidence type="ECO:0000259" key="11">
    <source>
        <dbReference type="PROSITE" id="PS51674"/>
    </source>
</evidence>
<dbReference type="GO" id="GO:0045892">
    <property type="term" value="P:negative regulation of DNA-templated transcription"/>
    <property type="evidence" value="ECO:0007669"/>
    <property type="project" value="TreeGrafter"/>
</dbReference>
<keyword evidence="10" id="KW-0804">Transcription</keyword>
<dbReference type="RefSeq" id="YP_009954135.1">
    <property type="nucleotide sequence ID" value="NC_051629.1"/>
</dbReference>
<dbReference type="GeneID" id="60325622"/>
<keyword evidence="9" id="KW-1015">Disulfide bond</keyword>
<evidence type="ECO:0000256" key="5">
    <source>
        <dbReference type="ARBA" id="ARBA00023004"/>
    </source>
</evidence>
<keyword evidence="8" id="KW-0238">DNA-binding</keyword>
<keyword evidence="3" id="KW-0004">4Fe-4S</keyword>
<evidence type="ECO:0000313" key="13">
    <source>
        <dbReference type="Proteomes" id="UP000326803"/>
    </source>
</evidence>
<accession>A0A5J6TI75</accession>
<proteinExistence type="inferred from homology"/>
<keyword evidence="5" id="KW-0408">Iron</keyword>
<evidence type="ECO:0000256" key="6">
    <source>
        <dbReference type="ARBA" id="ARBA00023014"/>
    </source>
</evidence>
<evidence type="ECO:0000256" key="10">
    <source>
        <dbReference type="ARBA" id="ARBA00023163"/>
    </source>
</evidence>
<comment type="similarity">
    <text evidence="2">Belongs to the WhiB family.</text>
</comment>
<evidence type="ECO:0000313" key="12">
    <source>
        <dbReference type="EMBL" id="QFG09439.1"/>
    </source>
</evidence>
<dbReference type="PANTHER" id="PTHR38839:SF4">
    <property type="entry name" value="TRANSCRIPTIONAL REGULATOR WHIB"/>
    <property type="match status" value="1"/>
</dbReference>
<dbReference type="HAMAP" id="MF_01479">
    <property type="entry name" value="WhiB"/>
    <property type="match status" value="1"/>
</dbReference>
<keyword evidence="13" id="KW-1185">Reference proteome</keyword>
<dbReference type="GO" id="GO:0003677">
    <property type="term" value="F:DNA binding"/>
    <property type="evidence" value="ECO:0007669"/>
    <property type="project" value="UniProtKB-KW"/>
</dbReference>
<protein>
    <submittedName>
        <fullName evidence="12">WhiB family transcription factor</fullName>
    </submittedName>
</protein>
<dbReference type="PANTHER" id="PTHR38839">
    <property type="entry name" value="TRANSCRIPTIONAL REGULATOR WHID-RELATED"/>
    <property type="match status" value="1"/>
</dbReference>
<dbReference type="GO" id="GO:0046872">
    <property type="term" value="F:metal ion binding"/>
    <property type="evidence" value="ECO:0007669"/>
    <property type="project" value="UniProtKB-KW"/>
</dbReference>
<dbReference type="Pfam" id="PF02467">
    <property type="entry name" value="Whib"/>
    <property type="match status" value="1"/>
</dbReference>
<dbReference type="KEGG" id="vg:60325622"/>
<organism evidence="12 13">
    <name type="scientific">Mycobacterium phage Yuna</name>
    <dbReference type="NCBI Taxonomy" id="2599885"/>
    <lineage>
        <taxon>Viruses</taxon>
        <taxon>Duplodnaviria</taxon>
        <taxon>Heunggongvirae</taxon>
        <taxon>Uroviricota</taxon>
        <taxon>Caudoviricetes</taxon>
        <taxon>Weiservirinae</taxon>
        <taxon>Anayavirus</taxon>
        <taxon>Anayavirus yuna</taxon>
    </lineage>
</organism>
<dbReference type="PROSITE" id="PS51674">
    <property type="entry name" value="4FE4S_WBL"/>
    <property type="match status" value="1"/>
</dbReference>
<keyword evidence="4" id="KW-0479">Metal-binding</keyword>
<dbReference type="InterPro" id="IPR034768">
    <property type="entry name" value="4FE4S_WBL"/>
</dbReference>
<comment type="cofactor">
    <cofactor evidence="1">
        <name>[4Fe-4S] cluster</name>
        <dbReference type="ChEBI" id="CHEBI:49883"/>
    </cofactor>
</comment>
<reference evidence="12 13" key="1">
    <citation type="submission" date="2019-07" db="EMBL/GenBank/DDBJ databases">
        <authorList>
            <person name="Divens A.M."/>
            <person name="Garlena R.A."/>
            <person name="Russell D.A."/>
            <person name="Pope W.H."/>
            <person name="Jacobs-Sera D."/>
            <person name="Hatfull G.F."/>
        </authorList>
    </citation>
    <scope>NUCLEOTIDE SEQUENCE [LARGE SCALE GENOMIC DNA]</scope>
</reference>
<evidence type="ECO:0000256" key="3">
    <source>
        <dbReference type="ARBA" id="ARBA00022485"/>
    </source>
</evidence>
<name>A0A5J6TI75_9CAUD</name>
<dbReference type="GO" id="GO:0047134">
    <property type="term" value="F:protein-disulfide reductase [NAD(P)H] activity"/>
    <property type="evidence" value="ECO:0007669"/>
    <property type="project" value="TreeGrafter"/>
</dbReference>
<dbReference type="InterPro" id="IPR003482">
    <property type="entry name" value="Whib"/>
</dbReference>
<evidence type="ECO:0000256" key="2">
    <source>
        <dbReference type="ARBA" id="ARBA00006597"/>
    </source>
</evidence>
<feature type="domain" description="4Fe-4S Wbl-type" evidence="11">
    <location>
        <begin position="15"/>
        <end position="73"/>
    </location>
</feature>
<evidence type="ECO:0000256" key="1">
    <source>
        <dbReference type="ARBA" id="ARBA00001966"/>
    </source>
</evidence>
<evidence type="ECO:0000256" key="4">
    <source>
        <dbReference type="ARBA" id="ARBA00022723"/>
    </source>
</evidence>